<reference evidence="5 6" key="1">
    <citation type="submission" date="2019-03" db="EMBL/GenBank/DDBJ databases">
        <title>Genomic Encyclopedia of Type Strains, Phase IV (KMG-IV): sequencing the most valuable type-strain genomes for metagenomic binning, comparative biology and taxonomic classification.</title>
        <authorList>
            <person name="Goeker M."/>
        </authorList>
    </citation>
    <scope>NUCLEOTIDE SEQUENCE [LARGE SCALE GENOMIC DNA]</scope>
    <source>
        <strain evidence="5 6">LX-B</strain>
    </source>
</reference>
<keyword evidence="1 5" id="KW-0378">Hydrolase</keyword>
<feature type="active site" description="Nucleophile" evidence="3">
    <location>
        <position position="99"/>
    </location>
</feature>
<dbReference type="AlphaFoldDB" id="A0A4R1R058"/>
<feature type="binding site" evidence="4">
    <location>
        <position position="220"/>
    </location>
    <ligand>
        <name>substrate</name>
    </ligand>
</feature>
<comment type="caution">
    <text evidence="5">The sequence shown here is derived from an EMBL/GenBank/DDBJ whole genome shotgun (WGS) entry which is preliminary data.</text>
</comment>
<evidence type="ECO:0000256" key="1">
    <source>
        <dbReference type="ARBA" id="ARBA00022801"/>
    </source>
</evidence>
<dbReference type="GO" id="GO:0052757">
    <property type="term" value="F:chondroitin hydrolase activity"/>
    <property type="evidence" value="ECO:0007669"/>
    <property type="project" value="TreeGrafter"/>
</dbReference>
<dbReference type="Pfam" id="PF07470">
    <property type="entry name" value="Glyco_hydro_88"/>
    <property type="match status" value="1"/>
</dbReference>
<dbReference type="InterPro" id="IPR012341">
    <property type="entry name" value="6hp_glycosidase-like_sf"/>
</dbReference>
<dbReference type="RefSeq" id="WP_165908249.1">
    <property type="nucleotide sequence ID" value="NZ_SLUN01000041.1"/>
</dbReference>
<dbReference type="SUPFAM" id="SSF48208">
    <property type="entry name" value="Six-hairpin glycosidases"/>
    <property type="match status" value="1"/>
</dbReference>
<feature type="active site" description="Proton donor" evidence="3">
    <location>
        <position position="162"/>
    </location>
</feature>
<dbReference type="Gene3D" id="1.50.10.10">
    <property type="match status" value="1"/>
</dbReference>
<dbReference type="InterPro" id="IPR010905">
    <property type="entry name" value="Glyco_hydro_88"/>
</dbReference>
<dbReference type="InterPro" id="IPR052369">
    <property type="entry name" value="UG_Glycosaminoglycan_Hydrolase"/>
</dbReference>
<feature type="binding site" evidence="4">
    <location>
        <position position="99"/>
    </location>
    <ligand>
        <name>substrate</name>
    </ligand>
</feature>
<proteinExistence type="inferred from homology"/>
<gene>
    <name evidence="5" type="ORF">EDC14_104134</name>
</gene>
<evidence type="ECO:0000256" key="3">
    <source>
        <dbReference type="PIRSR" id="PIRSR610905-1"/>
    </source>
</evidence>
<feature type="binding site" evidence="4">
    <location>
        <position position="234"/>
    </location>
    <ligand>
        <name>substrate</name>
    </ligand>
</feature>
<comment type="similarity">
    <text evidence="2">Belongs to the glycosyl hydrolase 88 family.</text>
</comment>
<evidence type="ECO:0000256" key="2">
    <source>
        <dbReference type="ARBA" id="ARBA00038358"/>
    </source>
</evidence>
<dbReference type="GO" id="GO:0000272">
    <property type="term" value="P:polysaccharide catabolic process"/>
    <property type="evidence" value="ECO:0007669"/>
    <property type="project" value="TreeGrafter"/>
</dbReference>
<protein>
    <submittedName>
        <fullName evidence="5">Unsaturated chondroitin disaccharide hydrolase</fullName>
    </submittedName>
</protein>
<dbReference type="EMBL" id="SLUN01000041">
    <property type="protein sequence ID" value="TCL58641.1"/>
    <property type="molecule type" value="Genomic_DNA"/>
</dbReference>
<feature type="binding site" evidence="4">
    <location>
        <position position="351"/>
    </location>
    <ligand>
        <name>substrate</name>
    </ligand>
</feature>
<dbReference type="Proteomes" id="UP000295008">
    <property type="component" value="Unassembled WGS sequence"/>
</dbReference>
<organism evidence="5 6">
    <name type="scientific">Hydrogenispora ethanolica</name>
    <dbReference type="NCBI Taxonomy" id="1082276"/>
    <lineage>
        <taxon>Bacteria</taxon>
        <taxon>Bacillati</taxon>
        <taxon>Bacillota</taxon>
        <taxon>Hydrogenispora</taxon>
    </lineage>
</organism>
<dbReference type="PANTHER" id="PTHR36845">
    <property type="entry name" value="HYDROLASE, PUTATIVE (AFU_ORTHOLOGUE AFUA_7G05090)-RELATED"/>
    <property type="match status" value="1"/>
</dbReference>
<evidence type="ECO:0000313" key="6">
    <source>
        <dbReference type="Proteomes" id="UP000295008"/>
    </source>
</evidence>
<sequence length="381" mass="42981">MEQTLSYQQAYELCVAKIRANLPRMADAVKSFAWAVDGDYFQNPEGFYEIGNWTTSFFTGMAALAFETSRDPFFLQQLYRLAESYERKLAEHGMDTMHDLGFLYVLYSVALFRLTGDRRHRHTALRAADELARRFDLAGGYIRAWGRMDEEDGEYAGLAIIDCLMNLPLLFWAAAATGYRFYRDIAVKHADTALRFLIRDDASVYHAYRFDPRTGAAVGGANYCGYGVESHWARGTAWAIYGFALAYGYTGDLRYLETARKLAAKFLGCLDAEWVPVWDFRLRPGEPPLRDSSAAAVAVCAFYELLKHDPADTSLARPAEQILTRLCAPEYLDSDASCPGLLKRGQIGDGSGKGRYAYTSWGDYFFMEALARKVHGVKGYW</sequence>
<feature type="binding site" evidence="4">
    <location>
        <position position="238"/>
    </location>
    <ligand>
        <name>substrate</name>
    </ligand>
</feature>
<dbReference type="PANTHER" id="PTHR36845:SF1">
    <property type="entry name" value="HYDROLASE, PUTATIVE (AFU_ORTHOLOGUE AFUA_7G05090)-RELATED"/>
    <property type="match status" value="1"/>
</dbReference>
<keyword evidence="6" id="KW-1185">Reference proteome</keyword>
<evidence type="ECO:0000256" key="4">
    <source>
        <dbReference type="PIRSR" id="PIRSR610905-2"/>
    </source>
</evidence>
<name>A0A4R1R058_HYDET</name>
<accession>A0A4R1R058</accession>
<dbReference type="InterPro" id="IPR008928">
    <property type="entry name" value="6-hairpin_glycosidase_sf"/>
</dbReference>
<evidence type="ECO:0000313" key="5">
    <source>
        <dbReference type="EMBL" id="TCL58641.1"/>
    </source>
</evidence>
<feature type="binding site" evidence="4">
    <location>
        <position position="162"/>
    </location>
    <ligand>
        <name>substrate</name>
    </ligand>
</feature>